<sequence length="115" mass="12873">MTAPVNIPLKASFGGWKFAPWFAWGSNNMKPKLILHSDAVEFRLFRLRRKPYTAIAKIDYRSAWRTENIVIEFSDSVSTFIGNTGNRNVTKNAIRMLHNKGCLLSEAAASLIAGS</sequence>
<name>A0A366DQ37_9HYPH</name>
<keyword evidence="2" id="KW-1185">Reference proteome</keyword>
<dbReference type="EMBL" id="QNRH01000007">
    <property type="protein sequence ID" value="RBO92192.1"/>
    <property type="molecule type" value="Genomic_DNA"/>
</dbReference>
<evidence type="ECO:0000313" key="2">
    <source>
        <dbReference type="Proteomes" id="UP000252893"/>
    </source>
</evidence>
<evidence type="ECO:0000313" key="1">
    <source>
        <dbReference type="EMBL" id="RBO92192.1"/>
    </source>
</evidence>
<dbReference type="Proteomes" id="UP000252893">
    <property type="component" value="Unassembled WGS sequence"/>
</dbReference>
<accession>A0A366DQ37</accession>
<dbReference type="AlphaFoldDB" id="A0A366DQ37"/>
<gene>
    <name evidence="1" type="ORF">DFR47_10791</name>
</gene>
<organism evidence="1 2">
    <name type="scientific">Pseudochrobactrum asaccharolyticum</name>
    <dbReference type="NCBI Taxonomy" id="354351"/>
    <lineage>
        <taxon>Bacteria</taxon>
        <taxon>Pseudomonadati</taxon>
        <taxon>Pseudomonadota</taxon>
        <taxon>Alphaproteobacteria</taxon>
        <taxon>Hyphomicrobiales</taxon>
        <taxon>Brucellaceae</taxon>
        <taxon>Pseudochrobactrum</taxon>
    </lineage>
</organism>
<protein>
    <submittedName>
        <fullName evidence="1">Uncharacterized protein</fullName>
    </submittedName>
</protein>
<proteinExistence type="predicted"/>
<reference evidence="1 2" key="1">
    <citation type="submission" date="2018-06" db="EMBL/GenBank/DDBJ databases">
        <title>Genomic Encyclopedia of Type Strains, Phase IV (KMG-IV): sequencing the most valuable type-strain genomes for metagenomic binning, comparative biology and taxonomic classification.</title>
        <authorList>
            <person name="Goeker M."/>
        </authorList>
    </citation>
    <scope>NUCLEOTIDE SEQUENCE [LARGE SCALE GENOMIC DNA]</scope>
    <source>
        <strain evidence="1 2">DSM 25619</strain>
    </source>
</reference>
<dbReference type="OrthoDB" id="8902835at2"/>
<comment type="caution">
    <text evidence="1">The sequence shown here is derived from an EMBL/GenBank/DDBJ whole genome shotgun (WGS) entry which is preliminary data.</text>
</comment>
<dbReference type="RefSeq" id="WP_113945512.1">
    <property type="nucleotide sequence ID" value="NZ_JBHEEG010000009.1"/>
</dbReference>